<gene>
    <name evidence="3" type="ORF">CHS0354_032016</name>
</gene>
<reference evidence="3" key="1">
    <citation type="journal article" date="2021" name="Genome Biol. Evol.">
        <title>A High-Quality Reference Genome for a Parasitic Bivalve with Doubly Uniparental Inheritance (Bivalvia: Unionida).</title>
        <authorList>
            <person name="Smith C.H."/>
        </authorList>
    </citation>
    <scope>NUCLEOTIDE SEQUENCE</scope>
    <source>
        <strain evidence="3">CHS0354</strain>
    </source>
</reference>
<evidence type="ECO:0000313" key="4">
    <source>
        <dbReference type="Proteomes" id="UP001195483"/>
    </source>
</evidence>
<reference evidence="3" key="3">
    <citation type="submission" date="2023-05" db="EMBL/GenBank/DDBJ databases">
        <authorList>
            <person name="Smith C.H."/>
        </authorList>
    </citation>
    <scope>NUCLEOTIDE SEQUENCE</scope>
    <source>
        <strain evidence="3">CHS0354</strain>
        <tissue evidence="3">Mantle</tissue>
    </source>
</reference>
<organism evidence="3 4">
    <name type="scientific">Potamilus streckersoni</name>
    <dbReference type="NCBI Taxonomy" id="2493646"/>
    <lineage>
        <taxon>Eukaryota</taxon>
        <taxon>Metazoa</taxon>
        <taxon>Spiralia</taxon>
        <taxon>Lophotrochozoa</taxon>
        <taxon>Mollusca</taxon>
        <taxon>Bivalvia</taxon>
        <taxon>Autobranchia</taxon>
        <taxon>Heteroconchia</taxon>
        <taxon>Palaeoheterodonta</taxon>
        <taxon>Unionida</taxon>
        <taxon>Unionoidea</taxon>
        <taxon>Unionidae</taxon>
        <taxon>Ambleminae</taxon>
        <taxon>Lampsilini</taxon>
        <taxon>Potamilus</taxon>
    </lineage>
</organism>
<dbReference type="EMBL" id="JAEAOA010001901">
    <property type="protein sequence ID" value="KAK3612415.1"/>
    <property type="molecule type" value="Genomic_DNA"/>
</dbReference>
<protein>
    <recommendedName>
        <fullName evidence="2">SEA domain-containing protein</fullName>
    </recommendedName>
</protein>
<evidence type="ECO:0000256" key="1">
    <source>
        <dbReference type="SAM" id="MobiDB-lite"/>
    </source>
</evidence>
<name>A0AAE0TMU9_9BIVA</name>
<evidence type="ECO:0000313" key="3">
    <source>
        <dbReference type="EMBL" id="KAK3612415.1"/>
    </source>
</evidence>
<feature type="domain" description="SEA" evidence="2">
    <location>
        <begin position="70"/>
        <end position="129"/>
    </location>
</feature>
<accession>A0AAE0TMU9</accession>
<evidence type="ECO:0000259" key="2">
    <source>
        <dbReference type="PROSITE" id="PS50024"/>
    </source>
</evidence>
<reference evidence="3" key="2">
    <citation type="journal article" date="2021" name="Genome Biol. Evol.">
        <title>Developing a high-quality reference genome for a parasitic bivalve with doubly uniparental inheritance (Bivalvia: Unionida).</title>
        <authorList>
            <person name="Smith C.H."/>
        </authorList>
    </citation>
    <scope>NUCLEOTIDE SEQUENCE</scope>
    <source>
        <strain evidence="3">CHS0354</strain>
        <tissue evidence="3">Mantle</tissue>
    </source>
</reference>
<dbReference type="Proteomes" id="UP001195483">
    <property type="component" value="Unassembled WGS sequence"/>
</dbReference>
<sequence length="129" mass="14675">MGCASLATKDASEDDLVNEDQRMNEDNQSTYFENYDNEKLKVSDSSNELVEILDTGPPVRSRRSVPEKCPQIGITGIVRVIEGLDWHDDLHDPNTTVYKELEEMFTLYLHEVFAPKIAGFIGVQIHSFR</sequence>
<dbReference type="AlphaFoldDB" id="A0AAE0TMU9"/>
<proteinExistence type="predicted"/>
<dbReference type="PROSITE" id="PS50024">
    <property type="entry name" value="SEA"/>
    <property type="match status" value="1"/>
</dbReference>
<feature type="region of interest" description="Disordered" evidence="1">
    <location>
        <begin position="1"/>
        <end position="30"/>
    </location>
</feature>
<comment type="caution">
    <text evidence="3">The sequence shown here is derived from an EMBL/GenBank/DDBJ whole genome shotgun (WGS) entry which is preliminary data.</text>
</comment>
<dbReference type="InterPro" id="IPR000082">
    <property type="entry name" value="SEA_dom"/>
</dbReference>
<keyword evidence="4" id="KW-1185">Reference proteome</keyword>